<dbReference type="Proteomes" id="UP000093000">
    <property type="component" value="Unassembled WGS sequence"/>
</dbReference>
<dbReference type="Gene3D" id="4.10.240.10">
    <property type="entry name" value="Zn(2)-C6 fungal-type DNA-binding domain"/>
    <property type="match status" value="1"/>
</dbReference>
<evidence type="ECO:0000313" key="6">
    <source>
        <dbReference type="Proteomes" id="UP000093000"/>
    </source>
</evidence>
<feature type="compositionally biased region" description="Low complexity" evidence="3">
    <location>
        <begin position="425"/>
        <end position="436"/>
    </location>
</feature>
<dbReference type="OrthoDB" id="1555531at2759"/>
<evidence type="ECO:0000256" key="2">
    <source>
        <dbReference type="ARBA" id="ARBA00023242"/>
    </source>
</evidence>
<dbReference type="STRING" id="101091.A0A1C7N0T4"/>
<dbReference type="InterPro" id="IPR050335">
    <property type="entry name" value="ERT1_acuK_gluconeogen_tf"/>
</dbReference>
<feature type="domain" description="Zn(2)-C6 fungal-type" evidence="4">
    <location>
        <begin position="513"/>
        <end position="541"/>
    </location>
</feature>
<evidence type="ECO:0000313" key="5">
    <source>
        <dbReference type="EMBL" id="OBZ82683.1"/>
    </source>
</evidence>
<feature type="compositionally biased region" description="Acidic residues" evidence="3">
    <location>
        <begin position="481"/>
        <end position="490"/>
    </location>
</feature>
<dbReference type="GO" id="GO:0008270">
    <property type="term" value="F:zinc ion binding"/>
    <property type="evidence" value="ECO:0007669"/>
    <property type="project" value="InterPro"/>
</dbReference>
<dbReference type="GO" id="GO:0000981">
    <property type="term" value="F:DNA-binding transcription factor activity, RNA polymerase II-specific"/>
    <property type="evidence" value="ECO:0007669"/>
    <property type="project" value="InterPro"/>
</dbReference>
<dbReference type="InterPro" id="IPR001138">
    <property type="entry name" value="Zn2Cys6_DnaBD"/>
</dbReference>
<keyword evidence="6" id="KW-1185">Reference proteome</keyword>
<dbReference type="InterPro" id="IPR036864">
    <property type="entry name" value="Zn2-C6_fun-type_DNA-bd_sf"/>
</dbReference>
<dbReference type="PROSITE" id="PS50048">
    <property type="entry name" value="ZN2_CY6_FUNGAL_2"/>
    <property type="match status" value="1"/>
</dbReference>
<evidence type="ECO:0000256" key="3">
    <source>
        <dbReference type="SAM" id="MobiDB-lite"/>
    </source>
</evidence>
<reference evidence="5 6" key="1">
    <citation type="submission" date="2016-03" db="EMBL/GenBank/DDBJ databases">
        <title>Choanephora cucurbitarum.</title>
        <authorList>
            <person name="Min B."/>
            <person name="Park H."/>
            <person name="Park J.-H."/>
            <person name="Shin H.-D."/>
            <person name="Choi I.-G."/>
        </authorList>
    </citation>
    <scope>NUCLEOTIDE SEQUENCE [LARGE SCALE GENOMIC DNA]</scope>
    <source>
        <strain evidence="5 6">KUS-F28377</strain>
    </source>
</reference>
<accession>A0A1C7N0T4</accession>
<proteinExistence type="predicted"/>
<dbReference type="EMBL" id="LUGH01000812">
    <property type="protein sequence ID" value="OBZ82683.1"/>
    <property type="molecule type" value="Genomic_DNA"/>
</dbReference>
<sequence length="557" mass="63022">MDTSYSYPQLFDMDDTLDTELMHGMQLQENIHIMNSNVNYNNFNSLYSAIDKKLIYQQHQNNTVPEDVYNSLASASNSYLHCLQHNQTNHTINYTHDYLYESSQQQQSIQPYSSMATTNNNIHTSVDLADYEYIHHPQAFSSAHLQQQKQQYNWLYDPIDSFLPMQTSFMTDDMTSNNTSQHQLYTESMLQDNTHTDASITVEGGMSRGYVSLSDVNSFVAKADSAKHSYMCQLSSIPDNILLDEMTLTPQSKGDFISSPESYNDDSEYDYSDDNSMDARWPLSTISPKYNPLSPSASPGIDRTMSHHLSKKQYNTEKLMIKIKKPEHKHAHTMSVPDGSHANPNLSNASRVARDYNGQEWDLISPRGSKSTGFRGSKYRKSMSNIYQMKKGSKLSGGKYDSSLSLATVAASNKYRRGSAPNRINSTTSSSSLSALSNNLQRSMRVSDSIGSFVSNHMVSDEDNHSHQDELTDDHHQAGLYEDDDDDDGEYQIRQANGNHALPTKKGRNVDKACNHCKRSHLRCDDMRPCRRCVATGKTGCKDVQHKPRGRPKLHKK</sequence>
<dbReference type="PANTHER" id="PTHR47659:SF4">
    <property type="entry name" value="ZN(II)2CYS6 TRANSCRIPTION FACTOR (EUROFUNG)"/>
    <property type="match status" value="1"/>
</dbReference>
<dbReference type="PANTHER" id="PTHR47659">
    <property type="entry name" value="ZN(II)2CYS6 TRANSCRIPTION FACTOR (EUROFUNG)-RELATED"/>
    <property type="match status" value="1"/>
</dbReference>
<protein>
    <recommendedName>
        <fullName evidence="4">Zn(2)-C6 fungal-type domain-containing protein</fullName>
    </recommendedName>
</protein>
<name>A0A1C7N0T4_9FUNG</name>
<comment type="caution">
    <text evidence="5">The sequence shown here is derived from an EMBL/GenBank/DDBJ whole genome shotgun (WGS) entry which is preliminary data.</text>
</comment>
<dbReference type="AlphaFoldDB" id="A0A1C7N0T4"/>
<keyword evidence="2" id="KW-0539">Nucleus</keyword>
<organism evidence="5 6">
    <name type="scientific">Choanephora cucurbitarum</name>
    <dbReference type="NCBI Taxonomy" id="101091"/>
    <lineage>
        <taxon>Eukaryota</taxon>
        <taxon>Fungi</taxon>
        <taxon>Fungi incertae sedis</taxon>
        <taxon>Mucoromycota</taxon>
        <taxon>Mucoromycotina</taxon>
        <taxon>Mucoromycetes</taxon>
        <taxon>Mucorales</taxon>
        <taxon>Mucorineae</taxon>
        <taxon>Choanephoraceae</taxon>
        <taxon>Choanephoroideae</taxon>
        <taxon>Choanephora</taxon>
    </lineage>
</organism>
<feature type="region of interest" description="Disordered" evidence="3">
    <location>
        <begin position="478"/>
        <end position="507"/>
    </location>
</feature>
<dbReference type="PROSITE" id="PS00463">
    <property type="entry name" value="ZN2_CY6_FUNGAL_1"/>
    <property type="match status" value="1"/>
</dbReference>
<feature type="region of interest" description="Disordered" evidence="3">
    <location>
        <begin position="417"/>
        <end position="436"/>
    </location>
</feature>
<keyword evidence="1" id="KW-0479">Metal-binding</keyword>
<evidence type="ECO:0000259" key="4">
    <source>
        <dbReference type="PROSITE" id="PS50048"/>
    </source>
</evidence>
<dbReference type="SMART" id="SM00066">
    <property type="entry name" value="GAL4"/>
    <property type="match status" value="1"/>
</dbReference>
<dbReference type="Pfam" id="PF00172">
    <property type="entry name" value="Zn_clus"/>
    <property type="match status" value="1"/>
</dbReference>
<evidence type="ECO:0000256" key="1">
    <source>
        <dbReference type="ARBA" id="ARBA00022723"/>
    </source>
</evidence>
<dbReference type="CDD" id="cd00067">
    <property type="entry name" value="GAL4"/>
    <property type="match status" value="1"/>
</dbReference>
<gene>
    <name evidence="5" type="ORF">A0J61_09267</name>
</gene>
<dbReference type="SUPFAM" id="SSF57701">
    <property type="entry name" value="Zn2/Cys6 DNA-binding domain"/>
    <property type="match status" value="1"/>
</dbReference>
<dbReference type="InParanoid" id="A0A1C7N0T4"/>